<dbReference type="EMBL" id="JACCKX010000001">
    <property type="protein sequence ID" value="NZA01498.1"/>
    <property type="molecule type" value="Genomic_DNA"/>
</dbReference>
<dbReference type="NCBIfam" id="NF040576">
    <property type="entry name" value="T2SS_GspM_XpsM"/>
    <property type="match status" value="1"/>
</dbReference>
<name>A0A853IXC9_9BURK</name>
<comment type="caution">
    <text evidence="2">The sequence shown here is derived from an EMBL/GenBank/DDBJ whole genome shotgun (WGS) entry which is preliminary data.</text>
</comment>
<dbReference type="AlphaFoldDB" id="A0A853IXC9"/>
<sequence>MTTRPEPRWLALGALAVLLLALAAAALWVAGVHQRAAARLAELEPRHARLAGLLQSGERLTQSQQALQANLAQFVHPPEADAAQLGNTVLQRVRELATTQGLRVTSSQTAAPREDKDQPGFGRIGVSLRVEGDWPQLQSLLRALPAERPAIYSDTMQLLSQGTQAGRASAMIQAQLELFVLQERQP</sequence>
<keyword evidence="3" id="KW-1185">Reference proteome</keyword>
<accession>A0A853IXC9</accession>
<dbReference type="Proteomes" id="UP000589716">
    <property type="component" value="Unassembled WGS sequence"/>
</dbReference>
<dbReference type="InterPro" id="IPR034756">
    <property type="entry name" value="T2SSM_b"/>
</dbReference>
<dbReference type="RefSeq" id="WP_180549964.1">
    <property type="nucleotide sequence ID" value="NZ_JACCKX010000001.1"/>
</dbReference>
<organism evidence="2 3">
    <name type="scientific">Ottowia beijingensis</name>
    <dbReference type="NCBI Taxonomy" id="1207057"/>
    <lineage>
        <taxon>Bacteria</taxon>
        <taxon>Pseudomonadati</taxon>
        <taxon>Pseudomonadota</taxon>
        <taxon>Betaproteobacteria</taxon>
        <taxon>Burkholderiales</taxon>
        <taxon>Comamonadaceae</taxon>
        <taxon>Ottowia</taxon>
    </lineage>
</organism>
<dbReference type="Pfam" id="PF10741">
    <property type="entry name" value="T2SSM_b"/>
    <property type="match status" value="1"/>
</dbReference>
<protein>
    <submittedName>
        <fullName evidence="2">General secretion pathway protein GspM</fullName>
    </submittedName>
</protein>
<feature type="compositionally biased region" description="Polar residues" evidence="1">
    <location>
        <begin position="101"/>
        <end position="110"/>
    </location>
</feature>
<gene>
    <name evidence="2" type="ORF">H0I39_06470</name>
</gene>
<proteinExistence type="predicted"/>
<evidence type="ECO:0000313" key="3">
    <source>
        <dbReference type="Proteomes" id="UP000589716"/>
    </source>
</evidence>
<evidence type="ECO:0000313" key="2">
    <source>
        <dbReference type="EMBL" id="NZA01498.1"/>
    </source>
</evidence>
<evidence type="ECO:0000256" key="1">
    <source>
        <dbReference type="SAM" id="MobiDB-lite"/>
    </source>
</evidence>
<reference evidence="2 3" key="1">
    <citation type="submission" date="2020-07" db="EMBL/GenBank/DDBJ databases">
        <authorList>
            <person name="Maaloum M."/>
        </authorList>
    </citation>
    <scope>NUCLEOTIDE SEQUENCE [LARGE SCALE GENOMIC DNA]</scope>
    <source>
        <strain evidence="2 3">GCS-AN-3</strain>
    </source>
</reference>
<feature type="region of interest" description="Disordered" evidence="1">
    <location>
        <begin position="101"/>
        <end position="122"/>
    </location>
</feature>